<dbReference type="PANTHER" id="PTHR33332">
    <property type="entry name" value="REVERSE TRANSCRIPTASE DOMAIN-CONTAINING PROTEIN"/>
    <property type="match status" value="1"/>
</dbReference>
<reference evidence="1" key="1">
    <citation type="submission" date="2016-05" db="EMBL/GenBank/DDBJ databases">
        <authorList>
            <person name="Lavstsen T."/>
            <person name="Jespersen J.S."/>
        </authorList>
    </citation>
    <scope>NUCLEOTIDE SEQUENCE</scope>
    <source>
        <tissue evidence="1">Brain</tissue>
    </source>
</reference>
<name>A0A1A8UBR7_NOTFU</name>
<evidence type="ECO:0008006" key="2">
    <source>
        <dbReference type="Google" id="ProtNLM"/>
    </source>
</evidence>
<feature type="non-terminal residue" evidence="1">
    <location>
        <position position="169"/>
    </location>
</feature>
<reference evidence="1" key="2">
    <citation type="submission" date="2016-06" db="EMBL/GenBank/DDBJ databases">
        <title>The genome of a short-lived fish provides insights into sex chromosome evolution and the genetic control of aging.</title>
        <authorList>
            <person name="Reichwald K."/>
            <person name="Felder M."/>
            <person name="Petzold A."/>
            <person name="Koch P."/>
            <person name="Groth M."/>
            <person name="Platzer M."/>
        </authorList>
    </citation>
    <scope>NUCLEOTIDE SEQUENCE</scope>
    <source>
        <tissue evidence="1">Brain</tissue>
    </source>
</reference>
<dbReference type="AlphaFoldDB" id="A0A1A8UBR7"/>
<gene>
    <name evidence="1" type="primary">Nfu_g_1_023799</name>
</gene>
<sequence>DCQLYASVKPNDSLLPLVECCNDVKSWLSENFLLLNNAKTEAIIFSPGTSQSPQLTLPFITSGLKNRVTNLGVVMDAKLKMDIHVNQLVQNAAARFLTGTRQRELITPVLENLHWLPIHLRIEFKILVFVFKSLNNLAPGYLSELIHPYVPTRSLRSADQHLLHVPSSR</sequence>
<proteinExistence type="predicted"/>
<protein>
    <recommendedName>
        <fullName evidence="2">Reverse transcriptase domain-containing protein</fullName>
    </recommendedName>
</protein>
<evidence type="ECO:0000313" key="1">
    <source>
        <dbReference type="EMBL" id="SBS45555.1"/>
    </source>
</evidence>
<feature type="non-terminal residue" evidence="1">
    <location>
        <position position="1"/>
    </location>
</feature>
<organism evidence="1">
    <name type="scientific">Nothobranchius furzeri</name>
    <name type="common">Turquoise killifish</name>
    <dbReference type="NCBI Taxonomy" id="105023"/>
    <lineage>
        <taxon>Eukaryota</taxon>
        <taxon>Metazoa</taxon>
        <taxon>Chordata</taxon>
        <taxon>Craniata</taxon>
        <taxon>Vertebrata</taxon>
        <taxon>Euteleostomi</taxon>
        <taxon>Actinopterygii</taxon>
        <taxon>Neopterygii</taxon>
        <taxon>Teleostei</taxon>
        <taxon>Neoteleostei</taxon>
        <taxon>Acanthomorphata</taxon>
        <taxon>Ovalentaria</taxon>
        <taxon>Atherinomorphae</taxon>
        <taxon>Cyprinodontiformes</taxon>
        <taxon>Nothobranchiidae</taxon>
        <taxon>Nothobranchius</taxon>
    </lineage>
</organism>
<accession>A0A1A8UBR7</accession>
<dbReference type="EMBL" id="HAEJ01005098">
    <property type="protein sequence ID" value="SBS45555.1"/>
    <property type="molecule type" value="Transcribed_RNA"/>
</dbReference>